<dbReference type="GO" id="GO:0005975">
    <property type="term" value="P:carbohydrate metabolic process"/>
    <property type="evidence" value="ECO:0007669"/>
    <property type="project" value="InterPro"/>
</dbReference>
<dbReference type="PANTHER" id="PTHR34216:SF3">
    <property type="entry name" value="POLY-BETA-1,6-N-ACETYL-D-GLUCOSAMINE N-DEACETYLASE"/>
    <property type="match status" value="1"/>
</dbReference>
<proteinExistence type="predicted"/>
<dbReference type="SUPFAM" id="SSF88713">
    <property type="entry name" value="Glycoside hydrolase/deacetylase"/>
    <property type="match status" value="1"/>
</dbReference>
<dbReference type="PANTHER" id="PTHR34216">
    <property type="match status" value="1"/>
</dbReference>
<dbReference type="GO" id="GO:0016810">
    <property type="term" value="F:hydrolase activity, acting on carbon-nitrogen (but not peptide) bonds"/>
    <property type="evidence" value="ECO:0007669"/>
    <property type="project" value="InterPro"/>
</dbReference>
<keyword evidence="5" id="KW-1185">Reference proteome</keyword>
<comment type="subcellular location">
    <subcellularLocation>
        <location evidence="1">Secreted</location>
    </subcellularLocation>
</comment>
<dbReference type="GO" id="GO:0005576">
    <property type="term" value="C:extracellular region"/>
    <property type="evidence" value="ECO:0007669"/>
    <property type="project" value="UniProtKB-SubCell"/>
</dbReference>
<gene>
    <name evidence="4" type="ORF">GCM10011507_29960</name>
</gene>
<reference evidence="4" key="2">
    <citation type="submission" date="2020-09" db="EMBL/GenBank/DDBJ databases">
        <authorList>
            <person name="Sun Q."/>
            <person name="Zhou Y."/>
        </authorList>
    </citation>
    <scope>NUCLEOTIDE SEQUENCE</scope>
    <source>
        <strain evidence="4">CGMCC 1.15447</strain>
    </source>
</reference>
<organism evidence="4 5">
    <name type="scientific">Edaphobacter acidisoli</name>
    <dbReference type="NCBI Taxonomy" id="2040573"/>
    <lineage>
        <taxon>Bacteria</taxon>
        <taxon>Pseudomonadati</taxon>
        <taxon>Acidobacteriota</taxon>
        <taxon>Terriglobia</taxon>
        <taxon>Terriglobales</taxon>
        <taxon>Acidobacteriaceae</taxon>
        <taxon>Edaphobacter</taxon>
    </lineage>
</organism>
<name>A0A916W8F4_9BACT</name>
<sequence>MLYHELRPGGSEYSYVTGTDQFERHLELYLKERAEKAVLWPEVTFDDGHVSNFEYAAPALAARGMTARFFITVGWTGRKAGYMGWEELRSLHEAGHVIGAHGWSHTLLTHCDEDGLKLELGGARRELEDKLGTAITTMSLPGGRYNRRVLGACEEAGYREIYTSAPQAEAVPHGRLVGRLNIRGDMTLDWISRLFEPDGKLLGGLGRQHRMKSYAKAVLGDVLYAKLWARLNRQEAGADEGQMQ</sequence>
<dbReference type="InterPro" id="IPR002509">
    <property type="entry name" value="NODB_dom"/>
</dbReference>
<reference evidence="4" key="1">
    <citation type="journal article" date="2014" name="Int. J. Syst. Evol. Microbiol.">
        <title>Complete genome sequence of Corynebacterium casei LMG S-19264T (=DSM 44701T), isolated from a smear-ripened cheese.</title>
        <authorList>
            <consortium name="US DOE Joint Genome Institute (JGI-PGF)"/>
            <person name="Walter F."/>
            <person name="Albersmeier A."/>
            <person name="Kalinowski J."/>
            <person name="Ruckert C."/>
        </authorList>
    </citation>
    <scope>NUCLEOTIDE SEQUENCE</scope>
    <source>
        <strain evidence="4">CGMCC 1.15447</strain>
    </source>
</reference>
<comment type="caution">
    <text evidence="4">The sequence shown here is derived from an EMBL/GenBank/DDBJ whole genome shotgun (WGS) entry which is preliminary data.</text>
</comment>
<dbReference type="EMBL" id="BMJB01000002">
    <property type="protein sequence ID" value="GGA76565.1"/>
    <property type="molecule type" value="Genomic_DNA"/>
</dbReference>
<dbReference type="Proteomes" id="UP000648801">
    <property type="component" value="Unassembled WGS sequence"/>
</dbReference>
<dbReference type="InterPro" id="IPR051398">
    <property type="entry name" value="Polysacch_Deacetylase"/>
</dbReference>
<dbReference type="PROSITE" id="PS51677">
    <property type="entry name" value="NODB"/>
    <property type="match status" value="1"/>
</dbReference>
<evidence type="ECO:0000259" key="3">
    <source>
        <dbReference type="PROSITE" id="PS51677"/>
    </source>
</evidence>
<evidence type="ECO:0000313" key="4">
    <source>
        <dbReference type="EMBL" id="GGA76565.1"/>
    </source>
</evidence>
<evidence type="ECO:0000256" key="1">
    <source>
        <dbReference type="ARBA" id="ARBA00004613"/>
    </source>
</evidence>
<evidence type="ECO:0000313" key="5">
    <source>
        <dbReference type="Proteomes" id="UP000648801"/>
    </source>
</evidence>
<dbReference type="Gene3D" id="3.20.20.370">
    <property type="entry name" value="Glycoside hydrolase/deacetylase"/>
    <property type="match status" value="1"/>
</dbReference>
<dbReference type="CDD" id="cd10918">
    <property type="entry name" value="CE4_NodB_like_5s_6s"/>
    <property type="match status" value="1"/>
</dbReference>
<dbReference type="Pfam" id="PF01522">
    <property type="entry name" value="Polysacc_deac_1"/>
    <property type="match status" value="1"/>
</dbReference>
<dbReference type="InterPro" id="IPR011330">
    <property type="entry name" value="Glyco_hydro/deAcase_b/a-brl"/>
</dbReference>
<protein>
    <recommendedName>
        <fullName evidence="3">NodB homology domain-containing protein</fullName>
    </recommendedName>
</protein>
<evidence type="ECO:0000256" key="2">
    <source>
        <dbReference type="ARBA" id="ARBA00022729"/>
    </source>
</evidence>
<accession>A0A916W8F4</accession>
<dbReference type="AlphaFoldDB" id="A0A916W8F4"/>
<feature type="domain" description="NodB homology" evidence="3">
    <location>
        <begin position="39"/>
        <end position="244"/>
    </location>
</feature>
<keyword evidence="2" id="KW-0732">Signal</keyword>